<feature type="domain" description="Acyltransferase 3" evidence="2">
    <location>
        <begin position="14"/>
        <end position="335"/>
    </location>
</feature>
<dbReference type="EMBL" id="FTNL01000010">
    <property type="protein sequence ID" value="SIR33963.1"/>
    <property type="molecule type" value="Genomic_DNA"/>
</dbReference>
<dbReference type="InterPro" id="IPR043968">
    <property type="entry name" value="SGNH"/>
</dbReference>
<feature type="transmembrane region" description="Helical" evidence="1">
    <location>
        <begin position="12"/>
        <end position="32"/>
    </location>
</feature>
<dbReference type="GO" id="GO:0016747">
    <property type="term" value="F:acyltransferase activity, transferring groups other than amino-acyl groups"/>
    <property type="evidence" value="ECO:0007669"/>
    <property type="project" value="InterPro"/>
</dbReference>
<feature type="transmembrane region" description="Helical" evidence="1">
    <location>
        <begin position="202"/>
        <end position="222"/>
    </location>
</feature>
<feature type="transmembrane region" description="Helical" evidence="1">
    <location>
        <begin position="229"/>
        <end position="247"/>
    </location>
</feature>
<dbReference type="RefSeq" id="WP_058467490.1">
    <property type="nucleotide sequence ID" value="NZ_CAAAIX010000010.1"/>
</dbReference>
<keyword evidence="5" id="KW-0808">Transferase</keyword>
<evidence type="ECO:0000313" key="4">
    <source>
        <dbReference type="EMBL" id="SIR33963.1"/>
    </source>
</evidence>
<dbReference type="GO" id="GO:0016020">
    <property type="term" value="C:membrane"/>
    <property type="evidence" value="ECO:0007669"/>
    <property type="project" value="TreeGrafter"/>
</dbReference>
<dbReference type="STRING" id="464.Lgor_0986"/>
<name>A0A377GG44_9GAMM</name>
<gene>
    <name evidence="5" type="primary">oatA_1</name>
    <name evidence="5" type="ORF">NCTC11401_00163</name>
    <name evidence="4" type="ORF">SAMN05421777_11097</name>
</gene>
<dbReference type="Proteomes" id="UP000186808">
    <property type="component" value="Unassembled WGS sequence"/>
</dbReference>
<evidence type="ECO:0000259" key="2">
    <source>
        <dbReference type="Pfam" id="PF01757"/>
    </source>
</evidence>
<keyword evidence="1" id="KW-0812">Transmembrane</keyword>
<dbReference type="OrthoDB" id="9767863at2"/>
<dbReference type="EMBL" id="UGGV01000001">
    <property type="protein sequence ID" value="STO23372.1"/>
    <property type="molecule type" value="Genomic_DNA"/>
</dbReference>
<feature type="transmembrane region" description="Helical" evidence="1">
    <location>
        <begin position="361"/>
        <end position="381"/>
    </location>
</feature>
<dbReference type="GO" id="GO:0000271">
    <property type="term" value="P:polysaccharide biosynthetic process"/>
    <property type="evidence" value="ECO:0007669"/>
    <property type="project" value="TreeGrafter"/>
</dbReference>
<reference evidence="4 6" key="1">
    <citation type="submission" date="2017-01" db="EMBL/GenBank/DDBJ databases">
        <authorList>
            <person name="Varghese N."/>
            <person name="Submissions S."/>
        </authorList>
    </citation>
    <scope>NUCLEOTIDE SEQUENCE [LARGE SCALE GENOMIC DNA]</scope>
    <source>
        <strain evidence="4 6">ATCC 33342</strain>
    </source>
</reference>
<dbReference type="PANTHER" id="PTHR23028">
    <property type="entry name" value="ACETYLTRANSFERASE"/>
    <property type="match status" value="1"/>
</dbReference>
<feature type="transmembrane region" description="Helical" evidence="1">
    <location>
        <begin position="80"/>
        <end position="102"/>
    </location>
</feature>
<dbReference type="EC" id="2.3.1.-" evidence="5"/>
<keyword evidence="5" id="KW-0012">Acyltransferase</keyword>
<evidence type="ECO:0000313" key="7">
    <source>
        <dbReference type="Proteomes" id="UP000254374"/>
    </source>
</evidence>
<feature type="domain" description="SGNH" evidence="3">
    <location>
        <begin position="402"/>
        <end position="640"/>
    </location>
</feature>
<proteinExistence type="predicted"/>
<feature type="transmembrane region" description="Helical" evidence="1">
    <location>
        <begin position="178"/>
        <end position="196"/>
    </location>
</feature>
<keyword evidence="1" id="KW-0472">Membrane</keyword>
<feature type="transmembrane region" description="Helical" evidence="1">
    <location>
        <begin position="109"/>
        <end position="126"/>
    </location>
</feature>
<reference evidence="5 7" key="2">
    <citation type="submission" date="2018-06" db="EMBL/GenBank/DDBJ databases">
        <authorList>
            <consortium name="Pathogen Informatics"/>
            <person name="Doyle S."/>
        </authorList>
    </citation>
    <scope>NUCLEOTIDE SEQUENCE [LARGE SCALE GENOMIC DNA]</scope>
    <source>
        <strain evidence="5 7">NCTC11401</strain>
    </source>
</reference>
<feature type="transmembrane region" description="Helical" evidence="1">
    <location>
        <begin position="253"/>
        <end position="271"/>
    </location>
</feature>
<dbReference type="Proteomes" id="UP000254374">
    <property type="component" value="Unassembled WGS sequence"/>
</dbReference>
<feature type="transmembrane region" description="Helical" evidence="1">
    <location>
        <begin position="278"/>
        <end position="300"/>
    </location>
</feature>
<dbReference type="InterPro" id="IPR050879">
    <property type="entry name" value="Acyltransferase_3"/>
</dbReference>
<feature type="transmembrane region" description="Helical" evidence="1">
    <location>
        <begin position="146"/>
        <end position="166"/>
    </location>
</feature>
<feature type="transmembrane region" description="Helical" evidence="1">
    <location>
        <begin position="320"/>
        <end position="340"/>
    </location>
</feature>
<dbReference type="AlphaFoldDB" id="A0A377GG44"/>
<sequence>MNYPLISHAKDWRYDIEGLRALAILPVLLYHFDPVLIPGGFLGVDLFFVISGYLITKILFTNHHYLGSFSGIASFLKRRILRIFPTIIIWFILFSIIFSCILSKKNLDAFYLTPITAFLGVSNIYLDLKKINYFSPQAEFNPFLHSWSISVEDQFYLCFALICFLLIRIKTILKYRNILFLIAIGASFLISLKSGPANPSHFYFLSSRVFEFLAGSAAFGLFSQIGRNPIFSIIRFASLVGILFFYFNISDKTVTNAHYAVFCILSSILLIKSTEKQGLNYCFSLPLFRYIGRLSFSLYVVHYPVLKFLEYFIDVSAKNWSALFIYGILIGLLSIFNYSYIEFHFINNSKNTSAIFAWNKIFTSITTAICILYLVHIIPFYSLNQITYTRLAPPIVKNYTQPGNKQLIVLGDSHAQQLFPAFEKISQLDKISIINQTGTACFLSEDLTYIAADGKWQNQCHNHLKKVFNQIYQSSPSTDTVLFMGMRSLAYLSPILISKADNPVLGLQNHQGQRFPNIDTTLMDLYFMSLEKTVNKLNKINMKIVFLSPLPEMYSSTEHCIYNARKKTCRVLKQRNILAREYFMSKLIQLKNKYPNLYLLDIFDGVCPHKFCHNIEDGVMVFRDDDHLSKEMVIKLTPSIREQLRLAFVAQ</sequence>
<dbReference type="PANTHER" id="PTHR23028:SF53">
    <property type="entry name" value="ACYL_TRANSF_3 DOMAIN-CONTAINING PROTEIN"/>
    <property type="match status" value="1"/>
</dbReference>
<dbReference type="Pfam" id="PF19040">
    <property type="entry name" value="SGNH"/>
    <property type="match status" value="1"/>
</dbReference>
<accession>A0A377GG44</accession>
<evidence type="ECO:0000256" key="1">
    <source>
        <dbReference type="SAM" id="Phobius"/>
    </source>
</evidence>
<keyword evidence="6" id="KW-1185">Reference proteome</keyword>
<protein>
    <submittedName>
        <fullName evidence="5">O-acetyltransferase OatA</fullName>
        <ecNumber evidence="5">2.3.1.-</ecNumber>
    </submittedName>
    <submittedName>
        <fullName evidence="4">Peptidoglycan/LPS O-acetylase OafA/YrhL, contains acyltransferase and SGNH-hydrolase domains</fullName>
    </submittedName>
</protein>
<evidence type="ECO:0000313" key="5">
    <source>
        <dbReference type="EMBL" id="STO23372.1"/>
    </source>
</evidence>
<evidence type="ECO:0000313" key="6">
    <source>
        <dbReference type="Proteomes" id="UP000186808"/>
    </source>
</evidence>
<evidence type="ECO:0000259" key="3">
    <source>
        <dbReference type="Pfam" id="PF19040"/>
    </source>
</evidence>
<dbReference type="InterPro" id="IPR002656">
    <property type="entry name" value="Acyl_transf_3_dom"/>
</dbReference>
<organism evidence="5 7">
    <name type="scientific">Fluoribacter gormanii</name>
    <dbReference type="NCBI Taxonomy" id="464"/>
    <lineage>
        <taxon>Bacteria</taxon>
        <taxon>Pseudomonadati</taxon>
        <taxon>Pseudomonadota</taxon>
        <taxon>Gammaproteobacteria</taxon>
        <taxon>Legionellales</taxon>
        <taxon>Legionellaceae</taxon>
        <taxon>Fluoribacter</taxon>
    </lineage>
</organism>
<keyword evidence="1" id="KW-1133">Transmembrane helix</keyword>
<dbReference type="Pfam" id="PF01757">
    <property type="entry name" value="Acyl_transf_3"/>
    <property type="match status" value="1"/>
</dbReference>